<dbReference type="Proteomes" id="UP000007564">
    <property type="component" value="Chromosome"/>
</dbReference>
<dbReference type="RefSeq" id="WP_003810029.1">
    <property type="nucleotide sequence ID" value="NC_019382.1"/>
</dbReference>
<sequence>MTQRLSGRIAIVTGAGSGIGEATARLMAREGAVVVVADKAIEAAERVAQAIVAEGGRAQARQADVGEAQSVRALVDAVAARWERIDVLVNNAGYGIAATVVDTDEADWSALMRVNVDGVFLGCKYVIPIMQRQGAGVIVNTASAGALVGLRQRAAYCASKGAVAALTRAMALDHATEGIRINCVAPGTIESPYFREIYARSDDPEALRASLAARQPMNRLGQPEEVARAIVFLASDDASFATGSTLVLDGGLTAA</sequence>
<dbReference type="InterPro" id="IPR036291">
    <property type="entry name" value="NAD(P)-bd_dom_sf"/>
</dbReference>
<accession>A0A0C6P1T5</accession>
<evidence type="ECO:0000256" key="1">
    <source>
        <dbReference type="ARBA" id="ARBA00006484"/>
    </source>
</evidence>
<dbReference type="SUPFAM" id="SSF51735">
    <property type="entry name" value="NAD(P)-binding Rossmann-fold domains"/>
    <property type="match status" value="1"/>
</dbReference>
<dbReference type="PRINTS" id="PR00081">
    <property type="entry name" value="GDHRDH"/>
</dbReference>
<dbReference type="CDD" id="cd05233">
    <property type="entry name" value="SDR_c"/>
    <property type="match status" value="1"/>
</dbReference>
<evidence type="ECO:0000313" key="4">
    <source>
        <dbReference type="Proteomes" id="UP000007564"/>
    </source>
</evidence>
<reference evidence="3 4" key="1">
    <citation type="journal article" date="2012" name="BMC Genomics">
        <title>Comparative genomics of the classical Bordetella subspecies: the evolution and exchange of virulence-associated diversity amongst closely related pathogens.</title>
        <authorList>
            <person name="Park J."/>
            <person name="Zhang Y."/>
            <person name="Buboltz A.M."/>
            <person name="Zhang X."/>
            <person name="Schuster S.C."/>
            <person name="Ahuja U."/>
            <person name="Liu M."/>
            <person name="Miller J.F."/>
            <person name="Sebaihia M."/>
            <person name="Bentley S.D."/>
            <person name="Parkhill J."/>
            <person name="Harvill E.T."/>
        </authorList>
    </citation>
    <scope>NUCLEOTIDE SEQUENCE [LARGE SCALE GENOMIC DNA]</scope>
    <source>
        <strain evidence="3 4">253</strain>
    </source>
</reference>
<dbReference type="OrthoDB" id="8557335at2"/>
<dbReference type="EMBL" id="HE965806">
    <property type="protein sequence ID" value="CCJ53684.1"/>
    <property type="molecule type" value="Genomic_DNA"/>
</dbReference>
<dbReference type="InterPro" id="IPR051122">
    <property type="entry name" value="SDR_DHRS6-like"/>
</dbReference>
<dbReference type="InterPro" id="IPR020904">
    <property type="entry name" value="Sc_DH/Rdtase_CS"/>
</dbReference>
<dbReference type="GO" id="GO:0016491">
    <property type="term" value="F:oxidoreductase activity"/>
    <property type="evidence" value="ECO:0007669"/>
    <property type="project" value="UniProtKB-KW"/>
</dbReference>
<dbReference type="Pfam" id="PF13561">
    <property type="entry name" value="adh_short_C2"/>
    <property type="match status" value="1"/>
</dbReference>
<dbReference type="GeneID" id="56479624"/>
<keyword evidence="2" id="KW-0560">Oxidoreductase</keyword>
<dbReference type="AlphaFoldDB" id="A0A0C6P1T5"/>
<organism evidence="3 4">
    <name type="scientific">Bordetella bronchiseptica 253</name>
    <dbReference type="NCBI Taxonomy" id="568707"/>
    <lineage>
        <taxon>Bacteria</taxon>
        <taxon>Pseudomonadati</taxon>
        <taxon>Pseudomonadota</taxon>
        <taxon>Betaproteobacteria</taxon>
        <taxon>Burkholderiales</taxon>
        <taxon>Alcaligenaceae</taxon>
        <taxon>Bordetella</taxon>
    </lineage>
</organism>
<evidence type="ECO:0000313" key="3">
    <source>
        <dbReference type="EMBL" id="CCJ53684.1"/>
    </source>
</evidence>
<dbReference type="NCBIfam" id="NF005559">
    <property type="entry name" value="PRK07231.1"/>
    <property type="match status" value="1"/>
</dbReference>
<evidence type="ECO:0000256" key="2">
    <source>
        <dbReference type="ARBA" id="ARBA00023002"/>
    </source>
</evidence>
<dbReference type="PRINTS" id="PR00080">
    <property type="entry name" value="SDRFAMILY"/>
</dbReference>
<dbReference type="PANTHER" id="PTHR43477">
    <property type="entry name" value="DIHYDROANTICAPSIN 7-DEHYDROGENASE"/>
    <property type="match status" value="1"/>
</dbReference>
<protein>
    <submittedName>
        <fullName evidence="3">Probable short chain dehydrogenase</fullName>
    </submittedName>
</protein>
<dbReference type="PROSITE" id="PS00061">
    <property type="entry name" value="ADH_SHORT"/>
    <property type="match status" value="1"/>
</dbReference>
<dbReference type="NCBIfam" id="NF004791">
    <property type="entry name" value="PRK06138.1"/>
    <property type="match status" value="1"/>
</dbReference>
<dbReference type="InterPro" id="IPR002347">
    <property type="entry name" value="SDR_fam"/>
</dbReference>
<proteinExistence type="inferred from homology"/>
<dbReference type="HOGENOM" id="CLU_010194_1_3_4"/>
<dbReference type="KEGG" id="bbh:BN112_1767"/>
<dbReference type="Gene3D" id="3.40.50.720">
    <property type="entry name" value="NAD(P)-binding Rossmann-like Domain"/>
    <property type="match status" value="1"/>
</dbReference>
<comment type="similarity">
    <text evidence="1">Belongs to the short-chain dehydrogenases/reductases (SDR) family.</text>
</comment>
<dbReference type="PANTHER" id="PTHR43477:SF1">
    <property type="entry name" value="DIHYDROANTICAPSIN 7-DEHYDROGENASE"/>
    <property type="match status" value="1"/>
</dbReference>
<dbReference type="FunFam" id="3.40.50.720:FF:000084">
    <property type="entry name" value="Short-chain dehydrogenase reductase"/>
    <property type="match status" value="1"/>
</dbReference>
<name>A0A0C6P1T5_BORBO</name>
<gene>
    <name evidence="3" type="ORF">BN112_1767</name>
</gene>